<protein>
    <recommendedName>
        <fullName evidence="3">DUF3139 domain-containing protein</fullName>
    </recommendedName>
</protein>
<comment type="caution">
    <text evidence="1">The sequence shown here is derived from an EMBL/GenBank/DDBJ whole genome shotgun (WGS) entry which is preliminary data.</text>
</comment>
<gene>
    <name evidence="1" type="ORF">BK123_07990</name>
</gene>
<organism evidence="1 2">
    <name type="scientific">Paenibacillus lautus</name>
    <name type="common">Bacillus lautus</name>
    <dbReference type="NCBI Taxonomy" id="1401"/>
    <lineage>
        <taxon>Bacteria</taxon>
        <taxon>Bacillati</taxon>
        <taxon>Bacillota</taxon>
        <taxon>Bacilli</taxon>
        <taxon>Bacillales</taxon>
        <taxon>Paenibacillaceae</taxon>
        <taxon>Paenibacillus</taxon>
    </lineage>
</organism>
<proteinExistence type="predicted"/>
<evidence type="ECO:0000313" key="1">
    <source>
        <dbReference type="EMBL" id="OME95023.1"/>
    </source>
</evidence>
<dbReference type="InterPro" id="IPR021486">
    <property type="entry name" value="DUF3139"/>
</dbReference>
<reference evidence="1 2" key="1">
    <citation type="submission" date="2016-11" db="EMBL/GenBank/DDBJ databases">
        <title>Paenibacillus species isolates.</title>
        <authorList>
            <person name="Beno S.M."/>
        </authorList>
    </citation>
    <scope>NUCLEOTIDE SEQUENCE [LARGE SCALE GENOMIC DNA]</scope>
    <source>
        <strain evidence="1 2">FSL F4-0100</strain>
    </source>
</reference>
<dbReference type="AlphaFoldDB" id="A0A1R1B625"/>
<dbReference type="EMBL" id="MRTF01000002">
    <property type="protein sequence ID" value="OME95023.1"/>
    <property type="molecule type" value="Genomic_DNA"/>
</dbReference>
<dbReference type="Proteomes" id="UP000187074">
    <property type="component" value="Unassembled WGS sequence"/>
</dbReference>
<sequence length="120" mass="13932">MKIAGNKMKKIRIALLVLLALVLLSPFVSVQANKMIYAKKVNAYLLEEEHYSKDEIQSVKGVWGVKLPPFYVVVVFKDEPDVEYIYFAHDTIMQFEYRLTPEGKARGITQSKLRHYIPRD</sequence>
<name>A0A1R1B625_PAELA</name>
<evidence type="ECO:0000313" key="2">
    <source>
        <dbReference type="Proteomes" id="UP000187074"/>
    </source>
</evidence>
<dbReference type="OrthoDB" id="2738731at2"/>
<dbReference type="STRING" id="1401.BK123_07990"/>
<evidence type="ECO:0008006" key="3">
    <source>
        <dbReference type="Google" id="ProtNLM"/>
    </source>
</evidence>
<accession>A0A1R1B625</accession>
<dbReference type="Pfam" id="PF11337">
    <property type="entry name" value="DUF3139"/>
    <property type="match status" value="1"/>
</dbReference>